<comment type="caution">
    <text evidence="2">The sequence shown here is derived from an EMBL/GenBank/DDBJ whole genome shotgun (WGS) entry which is preliminary data.</text>
</comment>
<keyword evidence="1" id="KW-0732">Signal</keyword>
<organism evidence="2 3">
    <name type="scientific">Deinococcus yavapaiensis KR-236</name>
    <dbReference type="NCBI Taxonomy" id="694435"/>
    <lineage>
        <taxon>Bacteria</taxon>
        <taxon>Thermotogati</taxon>
        <taxon>Deinococcota</taxon>
        <taxon>Deinococci</taxon>
        <taxon>Deinococcales</taxon>
        <taxon>Deinococcaceae</taxon>
        <taxon>Deinococcus</taxon>
    </lineage>
</organism>
<accession>A0A318S8V3</accession>
<gene>
    <name evidence="2" type="ORF">DES52_10524</name>
</gene>
<evidence type="ECO:0000313" key="3">
    <source>
        <dbReference type="Proteomes" id="UP000248326"/>
    </source>
</evidence>
<dbReference type="RefSeq" id="WP_110886183.1">
    <property type="nucleotide sequence ID" value="NZ_QJSX01000005.1"/>
</dbReference>
<name>A0A318S8V3_9DEIO</name>
<protein>
    <submittedName>
        <fullName evidence="2">Uncharacterized protein</fullName>
    </submittedName>
</protein>
<dbReference type="AlphaFoldDB" id="A0A318S8V3"/>
<evidence type="ECO:0000256" key="1">
    <source>
        <dbReference type="SAM" id="SignalP"/>
    </source>
</evidence>
<feature type="chain" id="PRO_5016259289" evidence="1">
    <location>
        <begin position="20"/>
        <end position="287"/>
    </location>
</feature>
<dbReference type="OrthoDB" id="69247at2"/>
<reference evidence="2 3" key="1">
    <citation type="submission" date="2018-06" db="EMBL/GenBank/DDBJ databases">
        <title>Genomic Encyclopedia of Type Strains, Phase IV (KMG-IV): sequencing the most valuable type-strain genomes for metagenomic binning, comparative biology and taxonomic classification.</title>
        <authorList>
            <person name="Goeker M."/>
        </authorList>
    </citation>
    <scope>NUCLEOTIDE SEQUENCE [LARGE SCALE GENOMIC DNA]</scope>
    <source>
        <strain evidence="2 3">DSM 18048</strain>
    </source>
</reference>
<dbReference type="Proteomes" id="UP000248326">
    <property type="component" value="Unassembled WGS sequence"/>
</dbReference>
<feature type="signal peptide" evidence="1">
    <location>
        <begin position="1"/>
        <end position="19"/>
    </location>
</feature>
<evidence type="ECO:0000313" key="2">
    <source>
        <dbReference type="EMBL" id="PYE54387.1"/>
    </source>
</evidence>
<proteinExistence type="predicted"/>
<dbReference type="EMBL" id="QJSX01000005">
    <property type="protein sequence ID" value="PYE54387.1"/>
    <property type="molecule type" value="Genomic_DNA"/>
</dbReference>
<keyword evidence="3" id="KW-1185">Reference proteome</keyword>
<sequence>MRTLSWLLGFCLLLGAAHAADVEVRATTDPSVRVGISGLDIRGFDVGFGVSNVGLDLSVGRRLDLSALGTLSARTTIAATFSGAFNVVSTANGTLGPIALSSSLNAFTAPPSAFDPLAVFSYEPTPTLNSGLLFSATGRYRVQRDLVVGVSGELGADSGVSVFGEIRRDELTLRLGGRTGATATGLLVGATMRGETTTLGVDALLGMNSVGVTGSVVVQDLLGENTSARAYLAFEPWRTAALPLRYGADVTLPVARGALTAGVRGGTGNVGLRVSYAFPLGGPDDEE</sequence>